<evidence type="ECO:0000259" key="2">
    <source>
        <dbReference type="Pfam" id="PF24063"/>
    </source>
</evidence>
<gene>
    <name evidence="3" type="ORF">BCL57_003320</name>
    <name evidence="4" type="ORF">SAMN04489721_0551</name>
</gene>
<dbReference type="Pfam" id="PF12770">
    <property type="entry name" value="CHAT"/>
    <property type="match status" value="1"/>
</dbReference>
<reference evidence="4" key="2">
    <citation type="submission" date="2016-10" db="EMBL/GenBank/DDBJ databases">
        <authorList>
            <person name="de Groot N.N."/>
        </authorList>
    </citation>
    <scope>NUCLEOTIDE SEQUENCE [LARGE SCALE GENOMIC DNA]</scope>
    <source>
        <strain evidence="4">CPCC 202695</strain>
    </source>
</reference>
<feature type="domain" description="DUF7363" evidence="2">
    <location>
        <begin position="21"/>
        <end position="136"/>
    </location>
</feature>
<name>A0A1H1N886_9MICO</name>
<evidence type="ECO:0000313" key="3">
    <source>
        <dbReference type="EMBL" id="MCP2369137.1"/>
    </source>
</evidence>
<reference evidence="3" key="3">
    <citation type="submission" date="2022-06" db="EMBL/GenBank/DDBJ databases">
        <title>Genomic Encyclopedia of Type Strains, Phase III (KMG-III): the genomes of soil and plant-associated and newly described type strains.</title>
        <authorList>
            <person name="Whitman W."/>
        </authorList>
    </citation>
    <scope>NUCLEOTIDE SEQUENCE</scope>
    <source>
        <strain evidence="3">CPCC 202695</strain>
    </source>
</reference>
<evidence type="ECO:0000259" key="1">
    <source>
        <dbReference type="Pfam" id="PF12770"/>
    </source>
</evidence>
<proteinExistence type="predicted"/>
<evidence type="ECO:0000313" key="6">
    <source>
        <dbReference type="Proteomes" id="UP000893823"/>
    </source>
</evidence>
<dbReference type="Proteomes" id="UP000893823">
    <property type="component" value="Unassembled WGS sequence"/>
</dbReference>
<keyword evidence="6" id="KW-1185">Reference proteome</keyword>
<sequence length="527" mass="56022">MLQAGRVIGEVAPPAMVAVQAEMKPIVAARSATTLVVRLTPDAPGAAGASGATDAAGAVDPATDAVAAVGSRPVTVTVVPRGLRFPLGTARTRTLRLPASGTVEARFKLIAADRGPAEVMVIVRQDVELPLATLRLTTEVVDSDDHDQTGVARVVASVTRPDPAVASRPTIRIDEELVGTRSTLHAAVSVGGDTHHFRVKLGDALRIAGDVQAAFAGFRARLAGMSPSERAESIDRGLRALGAELADRVLDRQARELLWAHRDELDGIVVQTTAALDLPWELLLVRAPGTKGDPDDRFLADYGVTRWVVGAPHPTSIRVRRTRARYLCPQYAEPDLALSRTSAEGEAVARRFGAIAVEPDAASGLAALMSGGFDLLHFAGHARWSPRPEHRQEVLLGGFRPDDTGLAARYSDADARRDLRKRPESETSPLVVLNATDLGRLPAGRTCRTGFAEAFLRAGAGAFVWRGWSLDDDPASPFVEAFYDAFVEGSTIEEAAKAGRTAAREAGDPSGLAFAVYAHPEARLRIE</sequence>
<protein>
    <submittedName>
        <fullName evidence="4">CHAT domain-containing protein</fullName>
    </submittedName>
</protein>
<accession>A0A1H1N886</accession>
<dbReference type="AlphaFoldDB" id="A0A1H1N886"/>
<organism evidence="4 5">
    <name type="scientific">Agromyces flavus</name>
    <dbReference type="NCBI Taxonomy" id="589382"/>
    <lineage>
        <taxon>Bacteria</taxon>
        <taxon>Bacillati</taxon>
        <taxon>Actinomycetota</taxon>
        <taxon>Actinomycetes</taxon>
        <taxon>Micrococcales</taxon>
        <taxon>Microbacteriaceae</taxon>
        <taxon>Agromyces</taxon>
    </lineage>
</organism>
<feature type="domain" description="CHAT" evidence="1">
    <location>
        <begin position="261"/>
        <end position="504"/>
    </location>
</feature>
<dbReference type="EMBL" id="LT629755">
    <property type="protein sequence ID" value="SDR95206.1"/>
    <property type="molecule type" value="Genomic_DNA"/>
</dbReference>
<dbReference type="Pfam" id="PF24063">
    <property type="entry name" value="DUF7363"/>
    <property type="match status" value="1"/>
</dbReference>
<evidence type="ECO:0000313" key="4">
    <source>
        <dbReference type="EMBL" id="SDR95206.1"/>
    </source>
</evidence>
<evidence type="ECO:0000313" key="5">
    <source>
        <dbReference type="Proteomes" id="UP000199482"/>
    </source>
</evidence>
<dbReference type="InterPro" id="IPR024983">
    <property type="entry name" value="CHAT_dom"/>
</dbReference>
<dbReference type="STRING" id="589382.SAMN04489721_0551"/>
<dbReference type="EMBL" id="SODL02000007">
    <property type="protein sequence ID" value="MCP2369137.1"/>
    <property type="molecule type" value="Genomic_DNA"/>
</dbReference>
<dbReference type="RefSeq" id="WP_092669068.1">
    <property type="nucleotide sequence ID" value="NZ_BMDN01000007.1"/>
</dbReference>
<dbReference type="Proteomes" id="UP000199482">
    <property type="component" value="Chromosome I"/>
</dbReference>
<dbReference type="InterPro" id="IPR055787">
    <property type="entry name" value="DUF7363"/>
</dbReference>
<reference evidence="5" key="1">
    <citation type="submission" date="2016-10" db="EMBL/GenBank/DDBJ databases">
        <authorList>
            <person name="Varghese N."/>
            <person name="Submissions S."/>
        </authorList>
    </citation>
    <scope>NUCLEOTIDE SEQUENCE [LARGE SCALE GENOMIC DNA]</scope>
    <source>
        <strain evidence="5">CPCC 202695</strain>
    </source>
</reference>